<reference evidence="1 2" key="1">
    <citation type="submission" date="2018-07" db="EMBL/GenBank/DDBJ databases">
        <title>Exploring interactions and the metabolic potential of the ultra-small soil bacteria Hylemonella gracilis.</title>
        <authorList>
            <person name="Tyc O."/>
            <person name="Kulkarni P."/>
            <person name="Gawehns F."/>
            <person name="Hundscheid M."/>
            <person name="Zweers H."/>
            <person name="Garbeva P."/>
        </authorList>
    </citation>
    <scope>NUCLEOTIDE SEQUENCE [LARGE SCALE GENOMIC DNA]</scope>
    <source>
        <strain evidence="1 2">NS1</strain>
    </source>
</reference>
<dbReference type="AlphaFoldDB" id="A0A4P6UJH8"/>
<protein>
    <submittedName>
        <fullName evidence="1">Uncharacterized protein</fullName>
    </submittedName>
</protein>
<name>A0A4P6UJH8_9BURK</name>
<dbReference type="RefSeq" id="WP_131279065.1">
    <property type="nucleotide sequence ID" value="NZ_CP031395.1"/>
</dbReference>
<sequence>MSDRPVIVVRDVADANTIKRKPLAKNARLLTLTPAAAAVFADDPSYEVIRTTNVYGDDLHARTVEHLKDGLEEFDRLARLHGLTDTQIEATRITYFYKLATASFFWHSLRGFKETFWLDTRGKLKGSRNFDEVFEGVFGGFIHRRMLKPEVDIANLEQDGPYFPLHFWLLKLYKARMDRLMKGRKKLLIIDKARPSSQNFAHATYRQDPRLVILLSRPLPKSLLKTVIYMAGSLVLMRSKKEFTGTRLPRYFFWPQETRSHMPEIEGIIAGVHDEFRKATLKVSIKYLEKVIRHALGHELQVPLDIAQLAPDIISTDSPFTGFAISASRAAKTMGKQVVLFNHASHTPQTEEPSKTMGDLWASLGRIYNDHSTILAARAPSIAELVKELSPHGDKVIGVRQTQKLAPPQGNRPFRILFAGNYMGLHNHIPWMLETPDEFLDGIAELAEAISQIPQATLVIRVKVNAKPECNPETLRKFLPQYPNVAISNEGTFKQALAESDLLVACISTTIDEALGAGRPVLLHSTRGRYQHLPGMSTPPTAAHRSAVYVSGKTPLVVLLQGVINAHRDRPLNEQELKALIWPDTTPNMDEFARFVLSAPATQPWNTKTV</sequence>
<proteinExistence type="predicted"/>
<evidence type="ECO:0000313" key="1">
    <source>
        <dbReference type="EMBL" id="QBK04706.1"/>
    </source>
</evidence>
<dbReference type="Proteomes" id="UP000292939">
    <property type="component" value="Chromosome"/>
</dbReference>
<evidence type="ECO:0000313" key="2">
    <source>
        <dbReference type="Proteomes" id="UP000292939"/>
    </source>
</evidence>
<organism evidence="1 2">
    <name type="scientific">Hylemonella gracilis</name>
    <dbReference type="NCBI Taxonomy" id="80880"/>
    <lineage>
        <taxon>Bacteria</taxon>
        <taxon>Pseudomonadati</taxon>
        <taxon>Pseudomonadota</taxon>
        <taxon>Betaproteobacteria</taxon>
        <taxon>Burkholderiales</taxon>
        <taxon>Comamonadaceae</taxon>
        <taxon>Hylemonella</taxon>
    </lineage>
</organism>
<dbReference type="EMBL" id="CP031395">
    <property type="protein sequence ID" value="QBK04706.1"/>
    <property type="molecule type" value="Genomic_DNA"/>
</dbReference>
<accession>A0A4P6UJH8</accession>
<gene>
    <name evidence="1" type="ORF">DW355_07890</name>
</gene>
<dbReference type="KEGG" id="hgr:DW355_07890"/>
<dbReference type="OrthoDB" id="9148403at2"/>